<dbReference type="GO" id="GO:0046872">
    <property type="term" value="F:metal ion binding"/>
    <property type="evidence" value="ECO:0007669"/>
    <property type="project" value="UniProtKB-KW"/>
</dbReference>
<dbReference type="UniPathway" id="UPA00071"/>
<dbReference type="PANTHER" id="PTHR22789:SF0">
    <property type="entry name" value="3-OXO-TETRONATE 4-PHOSPHATE DECARBOXYLASE-RELATED"/>
    <property type="match status" value="1"/>
</dbReference>
<dbReference type="GO" id="GO:0005829">
    <property type="term" value="C:cytosol"/>
    <property type="evidence" value="ECO:0007669"/>
    <property type="project" value="TreeGrafter"/>
</dbReference>
<sequence>MSEQELRRKLVALGKKAFEYGLLRGTWGNISARLNKDSMLITPSGFEKAALRPSDLLLMDLQGNVLRGRWKPSSEAPMHSLIYRAREDVKAVMHTHSYYATAMAVVGQEIPVLTSEFASAVGHRVPVTRYAVSGTWDLAEEVVRALGSGKAVLLRNHGVVAVGDSLEEAFQTALLVEDEARTFFLANSMGYAKPLGAEDVKELREAYLRNYGQEKRRLTLKL</sequence>
<dbReference type="Gene3D" id="3.40.225.10">
    <property type="entry name" value="Class II aldolase/adducin N-terminal domain"/>
    <property type="match status" value="1"/>
</dbReference>
<evidence type="ECO:0000256" key="1">
    <source>
        <dbReference type="ARBA" id="ARBA00022723"/>
    </source>
</evidence>
<dbReference type="GO" id="GO:0016832">
    <property type="term" value="F:aldehyde-lyase activity"/>
    <property type="evidence" value="ECO:0007669"/>
    <property type="project" value="TreeGrafter"/>
</dbReference>
<name>A0A2R7Y3Z8_9ARCH</name>
<accession>A0A2R7Y3Z8</accession>
<organism evidence="4 5">
    <name type="scientific">Candidatus Terraquivivens tikiterensis</name>
    <dbReference type="NCBI Taxonomy" id="1980982"/>
    <lineage>
        <taxon>Archaea</taxon>
        <taxon>Nitrososphaerota</taxon>
        <taxon>Candidatus Wolframiiraptoraceae</taxon>
        <taxon>Candidatus Terraquivivens</taxon>
    </lineage>
</organism>
<evidence type="ECO:0000313" key="4">
    <source>
        <dbReference type="EMBL" id="PUA32077.1"/>
    </source>
</evidence>
<dbReference type="SMART" id="SM01007">
    <property type="entry name" value="Aldolase_II"/>
    <property type="match status" value="1"/>
</dbReference>
<evidence type="ECO:0000259" key="3">
    <source>
        <dbReference type="SMART" id="SM01007"/>
    </source>
</evidence>
<protein>
    <recommendedName>
        <fullName evidence="3">Class II aldolase/adducin N-terminal domain-containing protein</fullName>
    </recommendedName>
</protein>
<dbReference type="PANTHER" id="PTHR22789">
    <property type="entry name" value="FUCULOSE PHOSPHATE ALDOLASE"/>
    <property type="match status" value="1"/>
</dbReference>
<gene>
    <name evidence="4" type="ORF">B9J98_04280</name>
</gene>
<dbReference type="AlphaFoldDB" id="A0A2R7Y3Z8"/>
<reference evidence="4 5" key="1">
    <citation type="submission" date="2017-04" db="EMBL/GenBank/DDBJ databases">
        <title>Draft Aigarchaeota genome from a New Zealand hot spring.</title>
        <authorList>
            <person name="Reysenbach A.-L."/>
            <person name="Donaho J.A."/>
            <person name="Gerhart J."/>
            <person name="Kelley J.F."/>
            <person name="Kouba K."/>
            <person name="Podar M."/>
            <person name="Stott M."/>
        </authorList>
    </citation>
    <scope>NUCLEOTIDE SEQUENCE [LARGE SCALE GENOMIC DNA]</scope>
    <source>
        <strain evidence="4">NZ13_MG1</strain>
    </source>
</reference>
<dbReference type="EMBL" id="NDWU01000009">
    <property type="protein sequence ID" value="PUA32077.1"/>
    <property type="molecule type" value="Genomic_DNA"/>
</dbReference>
<dbReference type="InterPro" id="IPR050197">
    <property type="entry name" value="Aldolase_class_II_sugar_metab"/>
</dbReference>
<evidence type="ECO:0000313" key="5">
    <source>
        <dbReference type="Proteomes" id="UP000244066"/>
    </source>
</evidence>
<keyword evidence="2" id="KW-0456">Lyase</keyword>
<dbReference type="SUPFAM" id="SSF53639">
    <property type="entry name" value="AraD/HMP-PK domain-like"/>
    <property type="match status" value="1"/>
</dbReference>
<dbReference type="Pfam" id="PF00596">
    <property type="entry name" value="Aldolase_II"/>
    <property type="match status" value="1"/>
</dbReference>
<dbReference type="GO" id="GO:0019323">
    <property type="term" value="P:pentose catabolic process"/>
    <property type="evidence" value="ECO:0007669"/>
    <property type="project" value="TreeGrafter"/>
</dbReference>
<keyword evidence="1" id="KW-0479">Metal-binding</keyword>
<dbReference type="Proteomes" id="UP000244066">
    <property type="component" value="Unassembled WGS sequence"/>
</dbReference>
<comment type="caution">
    <text evidence="4">The sequence shown here is derived from an EMBL/GenBank/DDBJ whole genome shotgun (WGS) entry which is preliminary data.</text>
</comment>
<evidence type="ECO:0000256" key="2">
    <source>
        <dbReference type="ARBA" id="ARBA00023239"/>
    </source>
</evidence>
<dbReference type="InterPro" id="IPR036409">
    <property type="entry name" value="Aldolase_II/adducin_N_sf"/>
</dbReference>
<dbReference type="InterPro" id="IPR001303">
    <property type="entry name" value="Aldolase_II/adducin_N"/>
</dbReference>
<proteinExistence type="predicted"/>
<feature type="domain" description="Class II aldolase/adducin N-terminal" evidence="3">
    <location>
        <begin position="8"/>
        <end position="184"/>
    </location>
</feature>